<reference evidence="1 2" key="1">
    <citation type="journal article" date="2021" name="Elife">
        <title>Chloroplast acquisition without the gene transfer in kleptoplastic sea slugs, Plakobranchus ocellatus.</title>
        <authorList>
            <person name="Maeda T."/>
            <person name="Takahashi S."/>
            <person name="Yoshida T."/>
            <person name="Shimamura S."/>
            <person name="Takaki Y."/>
            <person name="Nagai Y."/>
            <person name="Toyoda A."/>
            <person name="Suzuki Y."/>
            <person name="Arimoto A."/>
            <person name="Ishii H."/>
            <person name="Satoh N."/>
            <person name="Nishiyama T."/>
            <person name="Hasebe M."/>
            <person name="Maruyama T."/>
            <person name="Minagawa J."/>
            <person name="Obokata J."/>
            <person name="Shigenobu S."/>
        </authorList>
    </citation>
    <scope>NUCLEOTIDE SEQUENCE [LARGE SCALE GENOMIC DNA]</scope>
</reference>
<protein>
    <submittedName>
        <fullName evidence="1">Reverse transcriptase</fullName>
    </submittedName>
</protein>
<organism evidence="1 2">
    <name type="scientific">Elysia marginata</name>
    <dbReference type="NCBI Taxonomy" id="1093978"/>
    <lineage>
        <taxon>Eukaryota</taxon>
        <taxon>Metazoa</taxon>
        <taxon>Spiralia</taxon>
        <taxon>Lophotrochozoa</taxon>
        <taxon>Mollusca</taxon>
        <taxon>Gastropoda</taxon>
        <taxon>Heterobranchia</taxon>
        <taxon>Euthyneura</taxon>
        <taxon>Panpulmonata</taxon>
        <taxon>Sacoglossa</taxon>
        <taxon>Placobranchoidea</taxon>
        <taxon>Plakobranchidae</taxon>
        <taxon>Elysia</taxon>
    </lineage>
</organism>
<evidence type="ECO:0000313" key="1">
    <source>
        <dbReference type="EMBL" id="GFR84880.1"/>
    </source>
</evidence>
<dbReference type="GO" id="GO:0003964">
    <property type="term" value="F:RNA-directed DNA polymerase activity"/>
    <property type="evidence" value="ECO:0007669"/>
    <property type="project" value="UniProtKB-KW"/>
</dbReference>
<proteinExistence type="predicted"/>
<keyword evidence="2" id="KW-1185">Reference proteome</keyword>
<name>A0AAV4GIJ9_9GAST</name>
<keyword evidence="1" id="KW-0695">RNA-directed DNA polymerase</keyword>
<dbReference type="Proteomes" id="UP000762676">
    <property type="component" value="Unassembled WGS sequence"/>
</dbReference>
<evidence type="ECO:0000313" key="2">
    <source>
        <dbReference type="Proteomes" id="UP000762676"/>
    </source>
</evidence>
<dbReference type="EMBL" id="BMAT01008431">
    <property type="protein sequence ID" value="GFR84880.1"/>
    <property type="molecule type" value="Genomic_DNA"/>
</dbReference>
<accession>A0AAV4GIJ9</accession>
<gene>
    <name evidence="1" type="ORF">ElyMa_004160300</name>
</gene>
<comment type="caution">
    <text evidence="1">The sequence shown here is derived from an EMBL/GenBank/DDBJ whole genome shotgun (WGS) entry which is preliminary data.</text>
</comment>
<keyword evidence="1" id="KW-0808">Transferase</keyword>
<dbReference type="AlphaFoldDB" id="A0AAV4GIJ9"/>
<sequence length="190" mass="21828">MLNPDLLKSALQALKFKPNIDLFPSRINKQLDKYVTFLPDPDAFAVDAFSINWSHYKFVAFPPFALVSRTLQKIQEDQATGVVVEPYWPNQVYYPVLIEMLIDNPVILTARNNLLQLPSTPYKTHRLYKHLKMLVCRVSGCNMKITAFQKTLSMSLSHHGDLTPGKYTQPRSANGRNLQLRGIHIPHRRL</sequence>
<keyword evidence="1" id="KW-0548">Nucleotidyltransferase</keyword>